<keyword evidence="2" id="KW-1185">Reference proteome</keyword>
<dbReference type="VEuPathDB" id="VectorBase:MDOA016161"/>
<feature type="region of interest" description="Disordered" evidence="1">
    <location>
        <begin position="677"/>
        <end position="700"/>
    </location>
</feature>
<gene>
    <name evidence="3" type="primary">LOC105262040</name>
</gene>
<feature type="compositionally biased region" description="Polar residues" evidence="1">
    <location>
        <begin position="714"/>
        <end position="759"/>
    </location>
</feature>
<evidence type="ECO:0000313" key="2">
    <source>
        <dbReference type="Proteomes" id="UP001652621"/>
    </source>
</evidence>
<dbReference type="InterPro" id="IPR027417">
    <property type="entry name" value="P-loop_NTPase"/>
</dbReference>
<organism evidence="2 3">
    <name type="scientific">Musca domestica</name>
    <name type="common">House fly</name>
    <dbReference type="NCBI Taxonomy" id="7370"/>
    <lineage>
        <taxon>Eukaryota</taxon>
        <taxon>Metazoa</taxon>
        <taxon>Ecdysozoa</taxon>
        <taxon>Arthropoda</taxon>
        <taxon>Hexapoda</taxon>
        <taxon>Insecta</taxon>
        <taxon>Pterygota</taxon>
        <taxon>Neoptera</taxon>
        <taxon>Endopterygota</taxon>
        <taxon>Diptera</taxon>
        <taxon>Brachycera</taxon>
        <taxon>Muscomorpha</taxon>
        <taxon>Muscoidea</taxon>
        <taxon>Muscidae</taxon>
        <taxon>Musca</taxon>
    </lineage>
</organism>
<dbReference type="Gene3D" id="3.40.50.300">
    <property type="entry name" value="P-loop containing nucleotide triphosphate hydrolases"/>
    <property type="match status" value="1"/>
</dbReference>
<dbReference type="VEuPathDB" id="VectorBase:MDOMA2_020560"/>
<sequence length="1158" mass="130588">MAQNNRTISTIAASIPNSTVATSGQNQTSTINPYTSQSFRDQKQIENFVRNNKLLKTIEETTQNFLNTYRRSKRPEDALDAIIVRLTFVYSDFFGHPLDILHLCIEEPVEFYNAVKYCVFGIVREIIRDFVTRSGDVESSLKFIDIDQVHVLLRFLGLPLQPDLCFEPYLNIYRTGLSLLIGILSAKTESEKIIIQSVWYCSSGCTSNKVKSNAAEAPLCTNCNRPMSEYSKLRHTQEYCLIRILPAASVETPRKLNQTFLARVSSMEPNNNISTDFASLRDISASQMNALLNIDSPPETPLQPTQMQLSNNSQIESFSCKATAGGGILQQSFGVSAFSCQSSADEIGQENDVDCSILHFNNQPLRDSQLNSQFDLSIFNQGHNHNNPLYSQTWSLSSGSVKEIPISPKNQTVLESEVFNVAPQPPDDDDIENQLSSDILNTQEIQNLDLEQLITEVPPPKSPKRSLNENVFQTPNNRNHETMDSVIITSPEIDHITLEDSELMDILHEVELQEKTFCTNQAISSQGHNEPIENNSNRSSKGDVNVQSNKTVEASTCRKEIEPLTFSQKPKTNPKTTKGPLEFSTHEKIDYDIEKPPEDFNFAEPPSFDIFKKPYDVPSKRTKENSKLPDVINFDDNEMDVFDDIDFDQLNALERAYANKRERQCQTQLELNSVRPSVTEKLVPSCPAPQLKPLIPTQTESKHPMDYLQLNYSKTSSVQSSPEPTIPQNLINAPENQTTSNRQGNETINNKSNQLTKSNLSKEKTKSPEKTPHHNVSRMESATKTDSSKATSSFLSSRLRINNSTADATMMPVSVKQLYDVIKEQYSDFAFIYALSAQLCQDRVPMDCFVTLKMGLLLSLASIGLNPDIPPIPIIAIGNDTYMTNYLMTTVGQMATRFIGPTEDTKPPSSNGYRNHQWIEADPLILAQGGIYYVGDWSRLKLLRAEKLYKDIESSTVTINNSSHQYPLQAAVWAHWRLFAFNSKDQQMFNKFMKIFGIPIYVADDNHETLINYTLEQASVRVFESTIDHLSISPKDMTDFVVNISQRNVDHTPEASALLQKYFVATRTARPDCLTKQGLIILKQFSESFAKLCLRHEVLPIDVLSSIILCEHSMGHIFGTGENPPPQFGAVPFVTVVDEYVAHFQQWLEDYIEKYSKD</sequence>
<evidence type="ECO:0000313" key="3">
    <source>
        <dbReference type="RefSeq" id="XP_019893543.2"/>
    </source>
</evidence>
<dbReference type="GeneID" id="105262040"/>
<reference evidence="3" key="1">
    <citation type="submission" date="2025-08" db="UniProtKB">
        <authorList>
            <consortium name="RefSeq"/>
        </authorList>
    </citation>
    <scope>IDENTIFICATION</scope>
    <source>
        <strain evidence="3">Aabys</strain>
        <tissue evidence="3">Whole body</tissue>
    </source>
</reference>
<protein>
    <submittedName>
        <fullName evidence="3">Uncharacterized protein LOC105262040</fullName>
    </submittedName>
</protein>
<name>A0A9J7DGV9_MUSDO</name>
<evidence type="ECO:0000256" key="1">
    <source>
        <dbReference type="SAM" id="MobiDB-lite"/>
    </source>
</evidence>
<accession>A0A9J7DGV9</accession>
<feature type="compositionally biased region" description="Polar residues" evidence="1">
    <location>
        <begin position="524"/>
        <end position="539"/>
    </location>
</feature>
<dbReference type="RefSeq" id="XP_019893543.2">
    <property type="nucleotide sequence ID" value="XM_020037984.2"/>
</dbReference>
<dbReference type="OrthoDB" id="2015372at2759"/>
<feature type="compositionally biased region" description="Basic and acidic residues" evidence="1">
    <location>
        <begin position="760"/>
        <end position="772"/>
    </location>
</feature>
<feature type="region of interest" description="Disordered" evidence="1">
    <location>
        <begin position="714"/>
        <end position="794"/>
    </location>
</feature>
<feature type="compositionally biased region" description="Polar residues" evidence="1">
    <location>
        <begin position="545"/>
        <end position="554"/>
    </location>
</feature>
<feature type="region of interest" description="Disordered" evidence="1">
    <location>
        <begin position="524"/>
        <end position="554"/>
    </location>
</feature>
<dbReference type="STRING" id="7370.A0A1I8NJH4"/>
<dbReference type="Proteomes" id="UP001652621">
    <property type="component" value="Unplaced"/>
</dbReference>
<proteinExistence type="predicted"/>